<evidence type="ECO:0000256" key="3">
    <source>
        <dbReference type="ARBA" id="ARBA00022692"/>
    </source>
</evidence>
<keyword evidence="9" id="KW-1185">Reference proteome</keyword>
<feature type="transmembrane region" description="Helical" evidence="6">
    <location>
        <begin position="33"/>
        <end position="50"/>
    </location>
</feature>
<keyword evidence="2" id="KW-1003">Cell membrane</keyword>
<evidence type="ECO:0000259" key="7">
    <source>
        <dbReference type="Pfam" id="PF13396"/>
    </source>
</evidence>
<dbReference type="Gene3D" id="1.25.40.10">
    <property type="entry name" value="Tetratricopeptide repeat domain"/>
    <property type="match status" value="1"/>
</dbReference>
<dbReference type="EMBL" id="CP042436">
    <property type="protein sequence ID" value="QEC63542.1"/>
    <property type="molecule type" value="Genomic_DNA"/>
</dbReference>
<evidence type="ECO:0000256" key="6">
    <source>
        <dbReference type="SAM" id="Phobius"/>
    </source>
</evidence>
<comment type="subcellular location">
    <subcellularLocation>
        <location evidence="1">Cell membrane</location>
        <topology evidence="1">Multi-pass membrane protein</topology>
    </subcellularLocation>
</comment>
<accession>A0A5B8UX69</accession>
<dbReference type="RefSeq" id="WP_147032117.1">
    <property type="nucleotide sequence ID" value="NZ_CP042436.1"/>
</dbReference>
<proteinExistence type="predicted"/>
<evidence type="ECO:0000313" key="8">
    <source>
        <dbReference type="EMBL" id="QEC63542.1"/>
    </source>
</evidence>
<dbReference type="Proteomes" id="UP000321479">
    <property type="component" value="Chromosome"/>
</dbReference>
<keyword evidence="4 6" id="KW-1133">Transmembrane helix</keyword>
<keyword evidence="3 6" id="KW-0812">Transmembrane</keyword>
<sequence>MLPFGNNYLYYIEIGLQVICAIHSVRRGTQGKWLWIIIFLPLVGSLIYIFSEMRPGRNLTTPKIDIGMVINPSANLKKLEDNLKFTDTFDNKIKLADAYLAAGQTERAIELYEKSLTGAFAENEHGIAQLATAYFQNERYPDTISTLKKIYNTHQFARSHVHVLYARALELTGNTEAAEHEFKLMKGRYSNFEQRYEYGLFLERADRIEDAYAIFEQMLDEAPHLSSIERKSNRVWLSKAKEEMKRITV</sequence>
<dbReference type="PIRSF" id="PIRSF030959">
    <property type="entry name" value="UCP030959"/>
    <property type="match status" value="1"/>
</dbReference>
<evidence type="ECO:0000256" key="5">
    <source>
        <dbReference type="ARBA" id="ARBA00023136"/>
    </source>
</evidence>
<dbReference type="KEGG" id="mgin:FRZ54_13460"/>
<dbReference type="InterPro" id="IPR027379">
    <property type="entry name" value="CLS_N"/>
</dbReference>
<dbReference type="GO" id="GO:0005886">
    <property type="term" value="C:plasma membrane"/>
    <property type="evidence" value="ECO:0007669"/>
    <property type="project" value="UniProtKB-SubCell"/>
</dbReference>
<dbReference type="OrthoDB" id="794036at2"/>
<dbReference type="InterPro" id="IPR011990">
    <property type="entry name" value="TPR-like_helical_dom_sf"/>
</dbReference>
<evidence type="ECO:0000313" key="9">
    <source>
        <dbReference type="Proteomes" id="UP000321479"/>
    </source>
</evidence>
<organism evidence="8 9">
    <name type="scientific">Mucilaginibacter ginsenosidivorans</name>
    <dbReference type="NCBI Taxonomy" id="398053"/>
    <lineage>
        <taxon>Bacteria</taxon>
        <taxon>Pseudomonadati</taxon>
        <taxon>Bacteroidota</taxon>
        <taxon>Sphingobacteriia</taxon>
        <taxon>Sphingobacteriales</taxon>
        <taxon>Sphingobacteriaceae</taxon>
        <taxon>Mucilaginibacter</taxon>
    </lineage>
</organism>
<dbReference type="Pfam" id="PF13396">
    <property type="entry name" value="PLDc_N"/>
    <property type="match status" value="1"/>
</dbReference>
<reference evidence="8 9" key="1">
    <citation type="journal article" date="2017" name="Curr. Microbiol.">
        <title>Mucilaginibacter ginsenosidivorans sp. nov., Isolated from Soil of Ginseng Field.</title>
        <authorList>
            <person name="Kim M.M."/>
            <person name="Siddiqi M.Z."/>
            <person name="Im W.T."/>
        </authorList>
    </citation>
    <scope>NUCLEOTIDE SEQUENCE [LARGE SCALE GENOMIC DNA]</scope>
    <source>
        <strain evidence="8 9">Gsoil 3017</strain>
    </source>
</reference>
<keyword evidence="5 6" id="KW-0472">Membrane</keyword>
<dbReference type="InterPro" id="IPR014562">
    <property type="entry name" value="UCP030959_TPR_rpt-cont"/>
</dbReference>
<name>A0A5B8UX69_9SPHI</name>
<evidence type="ECO:0000256" key="2">
    <source>
        <dbReference type="ARBA" id="ARBA00022475"/>
    </source>
</evidence>
<gene>
    <name evidence="8" type="ORF">FRZ54_13460</name>
</gene>
<dbReference type="SUPFAM" id="SSF48452">
    <property type="entry name" value="TPR-like"/>
    <property type="match status" value="1"/>
</dbReference>
<dbReference type="AlphaFoldDB" id="A0A5B8UX69"/>
<protein>
    <recommendedName>
        <fullName evidence="7">Cardiolipin synthase N-terminal domain-containing protein</fullName>
    </recommendedName>
</protein>
<feature type="domain" description="Cardiolipin synthase N-terminal" evidence="7">
    <location>
        <begin position="16"/>
        <end position="50"/>
    </location>
</feature>
<evidence type="ECO:0000256" key="1">
    <source>
        <dbReference type="ARBA" id="ARBA00004651"/>
    </source>
</evidence>
<evidence type="ECO:0000256" key="4">
    <source>
        <dbReference type="ARBA" id="ARBA00022989"/>
    </source>
</evidence>